<evidence type="ECO:0000313" key="5">
    <source>
        <dbReference type="Proteomes" id="UP001595955"/>
    </source>
</evidence>
<dbReference type="Proteomes" id="UP001595955">
    <property type="component" value="Unassembled WGS sequence"/>
</dbReference>
<accession>A0ABV9D9Y6</accession>
<dbReference type="Pfam" id="PF00210">
    <property type="entry name" value="Ferritin"/>
    <property type="match status" value="1"/>
</dbReference>
<protein>
    <submittedName>
        <fullName evidence="4">Dps family protein</fullName>
    </submittedName>
</protein>
<dbReference type="PRINTS" id="PR01346">
    <property type="entry name" value="HELNAPAPROT"/>
</dbReference>
<dbReference type="PROSITE" id="PS00818">
    <property type="entry name" value="DPS_1"/>
    <property type="match status" value="1"/>
</dbReference>
<organism evidence="4 5">
    <name type="scientific">Georgenia faecalis</name>
    <dbReference type="NCBI Taxonomy" id="2483799"/>
    <lineage>
        <taxon>Bacteria</taxon>
        <taxon>Bacillati</taxon>
        <taxon>Actinomycetota</taxon>
        <taxon>Actinomycetes</taxon>
        <taxon>Micrococcales</taxon>
        <taxon>Bogoriellaceae</taxon>
        <taxon>Georgenia</taxon>
    </lineage>
</organism>
<evidence type="ECO:0000256" key="2">
    <source>
        <dbReference type="RuleBase" id="RU003875"/>
    </source>
</evidence>
<evidence type="ECO:0000256" key="1">
    <source>
        <dbReference type="ARBA" id="ARBA00009497"/>
    </source>
</evidence>
<keyword evidence="5" id="KW-1185">Reference proteome</keyword>
<dbReference type="PIRSF" id="PIRSF005900">
    <property type="entry name" value="Dps"/>
    <property type="match status" value="1"/>
</dbReference>
<dbReference type="InterPro" id="IPR023188">
    <property type="entry name" value="DPS_DNA-bd_CS"/>
</dbReference>
<dbReference type="InterPro" id="IPR008331">
    <property type="entry name" value="Ferritin_DPS_dom"/>
</dbReference>
<feature type="domain" description="Ferritin/DPS" evidence="3">
    <location>
        <begin position="13"/>
        <end position="146"/>
    </location>
</feature>
<gene>
    <name evidence="4" type="ORF">ACFO3F_09450</name>
</gene>
<evidence type="ECO:0000259" key="3">
    <source>
        <dbReference type="Pfam" id="PF00210"/>
    </source>
</evidence>
<dbReference type="InterPro" id="IPR002177">
    <property type="entry name" value="DPS_DNA-bd"/>
</dbReference>
<dbReference type="Gene3D" id="1.20.1260.10">
    <property type="match status" value="1"/>
</dbReference>
<dbReference type="CDD" id="cd01043">
    <property type="entry name" value="DPS"/>
    <property type="match status" value="1"/>
</dbReference>
<reference evidence="5" key="1">
    <citation type="journal article" date="2019" name="Int. J. Syst. Evol. Microbiol.">
        <title>The Global Catalogue of Microorganisms (GCM) 10K type strain sequencing project: providing services to taxonomists for standard genome sequencing and annotation.</title>
        <authorList>
            <consortium name="The Broad Institute Genomics Platform"/>
            <consortium name="The Broad Institute Genome Sequencing Center for Infectious Disease"/>
            <person name="Wu L."/>
            <person name="Ma J."/>
        </authorList>
    </citation>
    <scope>NUCLEOTIDE SEQUENCE [LARGE SCALE GENOMIC DNA]</scope>
    <source>
        <strain evidence="5">JCM 3369</strain>
    </source>
</reference>
<dbReference type="PANTHER" id="PTHR42932">
    <property type="entry name" value="GENERAL STRESS PROTEIN 20U"/>
    <property type="match status" value="1"/>
</dbReference>
<dbReference type="InterPro" id="IPR009078">
    <property type="entry name" value="Ferritin-like_SF"/>
</dbReference>
<dbReference type="EMBL" id="JBHSGF010000006">
    <property type="protein sequence ID" value="MFC4555470.1"/>
    <property type="molecule type" value="Genomic_DNA"/>
</dbReference>
<dbReference type="RefSeq" id="WP_122823650.1">
    <property type="nucleotide sequence ID" value="NZ_CP033325.1"/>
</dbReference>
<dbReference type="InterPro" id="IPR012347">
    <property type="entry name" value="Ferritin-like"/>
</dbReference>
<name>A0ABV9D9Y6_9MICO</name>
<dbReference type="PANTHER" id="PTHR42932:SF2">
    <property type="entry name" value="DNA PROTECTION DURING STARVATION PROTEIN 1"/>
    <property type="match status" value="1"/>
</dbReference>
<comment type="caution">
    <text evidence="4">The sequence shown here is derived from an EMBL/GenBank/DDBJ whole genome shotgun (WGS) entry which is preliminary data.</text>
</comment>
<dbReference type="SUPFAM" id="SSF47240">
    <property type="entry name" value="Ferritin-like"/>
    <property type="match status" value="1"/>
</dbReference>
<proteinExistence type="inferred from homology"/>
<sequence>MAATPPEAVTRSLQEALVDLVDLSLLGKQAHWNIHGTHFRSVHLQLDDVIDQVRLASDDIAERLATIGGTPDGRASTVAATSQVEGLPGGKLAVDKVIRQFEERLQGAADRIRANLPAVESEDPLSHDMLVAAATDLEKQAWMFRASHDEA</sequence>
<comment type="similarity">
    <text evidence="1 2">Belongs to the Dps family.</text>
</comment>
<evidence type="ECO:0000313" key="4">
    <source>
        <dbReference type="EMBL" id="MFC4555470.1"/>
    </source>
</evidence>